<name>A0A1E3U839_9FIRM</name>
<dbReference type="Gene3D" id="3.40.1480.10">
    <property type="entry name" value="MOFRL domain"/>
    <property type="match status" value="1"/>
</dbReference>
<reference evidence="7 8" key="1">
    <citation type="submission" date="2016-08" db="EMBL/GenBank/DDBJ databases">
        <authorList>
            <person name="Seilhamer J.J."/>
        </authorList>
    </citation>
    <scope>NUCLEOTIDE SEQUENCE [LARGE SCALE GENOMIC DNA]</scope>
    <source>
        <strain evidence="7 8">NML150140-1</strain>
    </source>
</reference>
<dbReference type="SUPFAM" id="SSF82544">
    <property type="entry name" value="GckA/TtuD-like"/>
    <property type="match status" value="1"/>
</dbReference>
<accession>A0A1E3U839</accession>
<keyword evidence="2" id="KW-0547">Nucleotide-binding</keyword>
<evidence type="ECO:0000259" key="6">
    <source>
        <dbReference type="Pfam" id="PF13660"/>
    </source>
</evidence>
<dbReference type="InterPro" id="IPR039760">
    <property type="entry name" value="MOFRL_protein"/>
</dbReference>
<dbReference type="RefSeq" id="WP_069432273.1">
    <property type="nucleotide sequence ID" value="NZ_MEHA01000036.1"/>
</dbReference>
<keyword evidence="1" id="KW-0808">Transferase</keyword>
<dbReference type="InterPro" id="IPR038614">
    <property type="entry name" value="GK_N_sf"/>
</dbReference>
<organism evidence="7 8">
    <name type="scientific">Eisenbergiella tayi</name>
    <dbReference type="NCBI Taxonomy" id="1432052"/>
    <lineage>
        <taxon>Bacteria</taxon>
        <taxon>Bacillati</taxon>
        <taxon>Bacillota</taxon>
        <taxon>Clostridia</taxon>
        <taxon>Lachnospirales</taxon>
        <taxon>Lachnospiraceae</taxon>
        <taxon>Eisenbergiella</taxon>
    </lineage>
</organism>
<dbReference type="GO" id="GO:0005737">
    <property type="term" value="C:cytoplasm"/>
    <property type="evidence" value="ECO:0007669"/>
    <property type="project" value="TreeGrafter"/>
</dbReference>
<dbReference type="FunFam" id="3.40.1480.10:FF:000002">
    <property type="entry name" value="Glycerate kinase"/>
    <property type="match status" value="1"/>
</dbReference>
<feature type="domain" description="MOFRL-associated" evidence="6">
    <location>
        <begin position="8"/>
        <end position="230"/>
    </location>
</feature>
<dbReference type="OrthoDB" id="9766552at2"/>
<dbReference type="Pfam" id="PF13660">
    <property type="entry name" value="DUF4147"/>
    <property type="match status" value="1"/>
</dbReference>
<dbReference type="InterPro" id="IPR037035">
    <property type="entry name" value="GK-like_C_sf"/>
</dbReference>
<protein>
    <submittedName>
        <fullName evidence="7">Glycerate kinase</fullName>
    </submittedName>
</protein>
<evidence type="ECO:0000259" key="5">
    <source>
        <dbReference type="Pfam" id="PF05161"/>
    </source>
</evidence>
<dbReference type="Pfam" id="PF05161">
    <property type="entry name" value="MOFRL"/>
    <property type="match status" value="1"/>
</dbReference>
<feature type="domain" description="MOFRL" evidence="5">
    <location>
        <begin position="304"/>
        <end position="409"/>
    </location>
</feature>
<keyword evidence="3 7" id="KW-0418">Kinase</keyword>
<evidence type="ECO:0000256" key="3">
    <source>
        <dbReference type="ARBA" id="ARBA00022777"/>
    </source>
</evidence>
<evidence type="ECO:0000256" key="2">
    <source>
        <dbReference type="ARBA" id="ARBA00022741"/>
    </source>
</evidence>
<dbReference type="InterPro" id="IPR007835">
    <property type="entry name" value="MOFRL"/>
</dbReference>
<dbReference type="GO" id="GO:0008887">
    <property type="term" value="F:glycerate kinase activity"/>
    <property type="evidence" value="ECO:0007669"/>
    <property type="project" value="InterPro"/>
</dbReference>
<dbReference type="Gene3D" id="3.40.50.10180">
    <property type="entry name" value="Glycerate kinase, MOFRL-like N-terminal domain"/>
    <property type="match status" value="1"/>
</dbReference>
<evidence type="ECO:0000256" key="4">
    <source>
        <dbReference type="ARBA" id="ARBA00022840"/>
    </source>
</evidence>
<evidence type="ECO:0000313" key="8">
    <source>
        <dbReference type="Proteomes" id="UP000094271"/>
    </source>
</evidence>
<dbReference type="Proteomes" id="UP000094271">
    <property type="component" value="Unassembled WGS sequence"/>
</dbReference>
<dbReference type="FunFam" id="3.40.50.10180:FF:000001">
    <property type="entry name" value="Glycerate kinase"/>
    <property type="match status" value="1"/>
</dbReference>
<comment type="caution">
    <text evidence="7">The sequence shown here is derived from an EMBL/GenBank/DDBJ whole genome shotgun (WGS) entry which is preliminary data.</text>
</comment>
<sequence>MKAEYKDAETIIRNAIKDVLPDKAVRTVLNNRESMDNVYIVAVGKAAWKMAHTCQEILDGHIKKGIILTKYGHAEQELDNFEIIEAGHPIPDDNSILGTQRIIDMVKGLTEEDNIVFLLSGGGSSLFEKPVSGITLEDIQEVTQQCLNCGASITEINTIRKRLSDVKGGKFAAYCAPAKIYAIVLSDILGDKLDMIASGPAYADTSTCEEALHIVEKYDLKLKDHILAAIKIETPRCVDNVETFLTGSVSEFCRAAAKHAEKLGYKPYILSNILDCEAREAGKFLASIACTVMEKKDYSIKPPCAIIVGGETVVRVAGQGKGGRNQEIALSAAQGIRDLENVVIFSISSDGTDGPTDAAGGIVDGKTVDELDAMGISCEEVLKNNDSYHALEKVDGLIRTGATGTNVNDIAVILCK</sequence>
<evidence type="ECO:0000256" key="1">
    <source>
        <dbReference type="ARBA" id="ARBA00022679"/>
    </source>
</evidence>
<keyword evidence="4" id="KW-0067">ATP-binding</keyword>
<dbReference type="GO" id="GO:0005524">
    <property type="term" value="F:ATP binding"/>
    <property type="evidence" value="ECO:0007669"/>
    <property type="project" value="UniProtKB-KW"/>
</dbReference>
<evidence type="ECO:0000313" key="7">
    <source>
        <dbReference type="EMBL" id="ODR43006.1"/>
    </source>
</evidence>
<dbReference type="PANTHER" id="PTHR12227:SF0">
    <property type="entry name" value="GLYCERATE KINASE"/>
    <property type="match status" value="1"/>
</dbReference>
<dbReference type="InterPro" id="IPR025286">
    <property type="entry name" value="MOFRL_assoc_dom"/>
</dbReference>
<proteinExistence type="predicted"/>
<dbReference type="EMBL" id="MEHA01000036">
    <property type="protein sequence ID" value="ODR43006.1"/>
    <property type="molecule type" value="Genomic_DNA"/>
</dbReference>
<dbReference type="AlphaFoldDB" id="A0A1E3U839"/>
<dbReference type="PANTHER" id="PTHR12227">
    <property type="entry name" value="GLYCERATE KINASE"/>
    <property type="match status" value="1"/>
</dbReference>
<gene>
    <name evidence="7" type="ORF">BEI59_31000</name>
</gene>